<reference evidence="3" key="2">
    <citation type="submission" date="2020-09" db="EMBL/GenBank/DDBJ databases">
        <authorList>
            <person name="Sun Q."/>
            <person name="Zhou Y."/>
        </authorList>
    </citation>
    <scope>NUCLEOTIDE SEQUENCE</scope>
    <source>
        <strain evidence="3">CGMCC 4.3508</strain>
    </source>
</reference>
<dbReference type="PANTHER" id="PTHR43364:SF4">
    <property type="entry name" value="NAD(P)-LINKED OXIDOREDUCTASE SUPERFAMILY PROTEIN"/>
    <property type="match status" value="1"/>
</dbReference>
<dbReference type="Gene3D" id="3.20.20.100">
    <property type="entry name" value="NADP-dependent oxidoreductase domain"/>
    <property type="match status" value="1"/>
</dbReference>
<dbReference type="InterPro" id="IPR050523">
    <property type="entry name" value="AKR_Detox_Biosynth"/>
</dbReference>
<evidence type="ECO:0000313" key="3">
    <source>
        <dbReference type="EMBL" id="GGL15514.1"/>
    </source>
</evidence>
<sequence length="352" mass="38480">MSMEFEYLGRSGVTVSRLCLGAMSFGALGNADHDDCHSIIDRALDAGINFIDTADAYSRGESEEIVGKAIAGRRDDVVVATKFFNPMSRDPNHRGASRRWIVRACEDSLRRLGTDYIDLYQVHRLDEATDLDETLGALSDLARAGKVRMVGTSTFPAEAIVEAQWVAADRGHITPRCEQPPYSIFVRGAERDVFPTCQKYGMGAIVWSPLNGGWLTGKYRSDNPGGDEARFSRLGRGSWRIDSDGAQRKLALLDRLDEIAAGAGVDLITLALGFTLAHPAVTSTIIGPRTMDQLESQLKVVGTVLTDEVLDLVDELVAPGETIARADLAYEPRALRHKHLRRSPRPIGADNT</sequence>
<dbReference type="InterPro" id="IPR036812">
    <property type="entry name" value="NAD(P)_OxRdtase_dom_sf"/>
</dbReference>
<keyword evidence="4" id="KW-1185">Reference proteome</keyword>
<evidence type="ECO:0000259" key="2">
    <source>
        <dbReference type="Pfam" id="PF00248"/>
    </source>
</evidence>
<name>A0A917RNL4_9NOCA</name>
<comment type="caution">
    <text evidence="3">The sequence shown here is derived from an EMBL/GenBank/DDBJ whole genome shotgun (WGS) entry which is preliminary data.</text>
</comment>
<dbReference type="FunFam" id="3.20.20.100:FF:000004">
    <property type="entry name" value="Oxidoreductase, aldo/keto reductase"/>
    <property type="match status" value="1"/>
</dbReference>
<dbReference type="InterPro" id="IPR020471">
    <property type="entry name" value="AKR"/>
</dbReference>
<dbReference type="SUPFAM" id="SSF51430">
    <property type="entry name" value="NAD(P)-linked oxidoreductase"/>
    <property type="match status" value="1"/>
</dbReference>
<keyword evidence="1" id="KW-0560">Oxidoreductase</keyword>
<gene>
    <name evidence="3" type="ORF">GCM10011588_32670</name>
</gene>
<feature type="domain" description="NADP-dependent oxidoreductase" evidence="2">
    <location>
        <begin position="17"/>
        <end position="317"/>
    </location>
</feature>
<reference evidence="3" key="1">
    <citation type="journal article" date="2014" name="Int. J. Syst. Evol. Microbiol.">
        <title>Complete genome sequence of Corynebacterium casei LMG S-19264T (=DSM 44701T), isolated from a smear-ripened cheese.</title>
        <authorList>
            <consortium name="US DOE Joint Genome Institute (JGI-PGF)"/>
            <person name="Walter F."/>
            <person name="Albersmeier A."/>
            <person name="Kalinowski J."/>
            <person name="Ruckert C."/>
        </authorList>
    </citation>
    <scope>NUCLEOTIDE SEQUENCE</scope>
    <source>
        <strain evidence="3">CGMCC 4.3508</strain>
    </source>
</reference>
<dbReference type="Pfam" id="PF00248">
    <property type="entry name" value="Aldo_ket_red"/>
    <property type="match status" value="1"/>
</dbReference>
<proteinExistence type="predicted"/>
<dbReference type="GO" id="GO:0016491">
    <property type="term" value="F:oxidoreductase activity"/>
    <property type="evidence" value="ECO:0007669"/>
    <property type="project" value="UniProtKB-KW"/>
</dbReference>
<evidence type="ECO:0000313" key="4">
    <source>
        <dbReference type="Proteomes" id="UP000638263"/>
    </source>
</evidence>
<dbReference type="Proteomes" id="UP000638263">
    <property type="component" value="Unassembled WGS sequence"/>
</dbReference>
<dbReference type="AlphaFoldDB" id="A0A917RNL4"/>
<dbReference type="GO" id="GO:0005829">
    <property type="term" value="C:cytosol"/>
    <property type="evidence" value="ECO:0007669"/>
    <property type="project" value="TreeGrafter"/>
</dbReference>
<organism evidence="3 4">
    <name type="scientific">Nocardia jinanensis</name>
    <dbReference type="NCBI Taxonomy" id="382504"/>
    <lineage>
        <taxon>Bacteria</taxon>
        <taxon>Bacillati</taxon>
        <taxon>Actinomycetota</taxon>
        <taxon>Actinomycetes</taxon>
        <taxon>Mycobacteriales</taxon>
        <taxon>Nocardiaceae</taxon>
        <taxon>Nocardia</taxon>
    </lineage>
</organism>
<protein>
    <submittedName>
        <fullName evidence="3">Aldo/keto reductase</fullName>
    </submittedName>
</protein>
<dbReference type="EMBL" id="BMMH01000006">
    <property type="protein sequence ID" value="GGL15514.1"/>
    <property type="molecule type" value="Genomic_DNA"/>
</dbReference>
<dbReference type="PANTHER" id="PTHR43364">
    <property type="entry name" value="NADH-SPECIFIC METHYLGLYOXAL REDUCTASE-RELATED"/>
    <property type="match status" value="1"/>
</dbReference>
<dbReference type="InterPro" id="IPR023210">
    <property type="entry name" value="NADP_OxRdtase_dom"/>
</dbReference>
<dbReference type="PRINTS" id="PR00069">
    <property type="entry name" value="ALDKETRDTASE"/>
</dbReference>
<accession>A0A917RNL4</accession>
<evidence type="ECO:0000256" key="1">
    <source>
        <dbReference type="ARBA" id="ARBA00023002"/>
    </source>
</evidence>